<dbReference type="AlphaFoldDB" id="A0A0C3RX82"/>
<reference evidence="2 3" key="1">
    <citation type="journal article" date="2014" name="PLoS Genet.">
        <title>Analysis of the Phlebiopsis gigantea genome, transcriptome and secretome provides insight into its pioneer colonization strategies of wood.</title>
        <authorList>
            <person name="Hori C."/>
            <person name="Ishida T."/>
            <person name="Igarashi K."/>
            <person name="Samejima M."/>
            <person name="Suzuki H."/>
            <person name="Master E."/>
            <person name="Ferreira P."/>
            <person name="Ruiz-Duenas F.J."/>
            <person name="Held B."/>
            <person name="Canessa P."/>
            <person name="Larrondo L.F."/>
            <person name="Schmoll M."/>
            <person name="Druzhinina I.S."/>
            <person name="Kubicek C.P."/>
            <person name="Gaskell J.A."/>
            <person name="Kersten P."/>
            <person name="St John F."/>
            <person name="Glasner J."/>
            <person name="Sabat G."/>
            <person name="Splinter BonDurant S."/>
            <person name="Syed K."/>
            <person name="Yadav J."/>
            <person name="Mgbeahuruike A.C."/>
            <person name="Kovalchuk A."/>
            <person name="Asiegbu F.O."/>
            <person name="Lackner G."/>
            <person name="Hoffmeister D."/>
            <person name="Rencoret J."/>
            <person name="Gutierrez A."/>
            <person name="Sun H."/>
            <person name="Lindquist E."/>
            <person name="Barry K."/>
            <person name="Riley R."/>
            <person name="Grigoriev I.V."/>
            <person name="Henrissat B."/>
            <person name="Kues U."/>
            <person name="Berka R.M."/>
            <person name="Martinez A.T."/>
            <person name="Covert S.F."/>
            <person name="Blanchette R.A."/>
            <person name="Cullen D."/>
        </authorList>
    </citation>
    <scope>NUCLEOTIDE SEQUENCE [LARGE SCALE GENOMIC DNA]</scope>
    <source>
        <strain evidence="2 3">11061_1 CR5-6</strain>
    </source>
</reference>
<keyword evidence="3" id="KW-1185">Reference proteome</keyword>
<dbReference type="HOGENOM" id="CLU_127772_0_0_1"/>
<evidence type="ECO:0000313" key="3">
    <source>
        <dbReference type="Proteomes" id="UP000053257"/>
    </source>
</evidence>
<dbReference type="EMBL" id="KN840519">
    <property type="protein sequence ID" value="KIP06381.1"/>
    <property type="molecule type" value="Genomic_DNA"/>
</dbReference>
<feature type="region of interest" description="Disordered" evidence="1">
    <location>
        <begin position="1"/>
        <end position="58"/>
    </location>
</feature>
<proteinExistence type="predicted"/>
<feature type="region of interest" description="Disordered" evidence="1">
    <location>
        <begin position="116"/>
        <end position="135"/>
    </location>
</feature>
<accession>A0A0C3RX82</accession>
<evidence type="ECO:0000256" key="1">
    <source>
        <dbReference type="SAM" id="MobiDB-lite"/>
    </source>
</evidence>
<sequence>MYMGESDAKFPNQTGSGLPPSPTRENPGQVFPKSDPKAAPQESVPGTGGERGPASVMGNPYAFKDVLDKLDVALEEAIMAIRAKEDSVSSSTSENALIQKLQSWRDELMTLTAVQGKKGSVEQAVTTQEGPMFTD</sequence>
<name>A0A0C3RX82_PHLG1</name>
<protein>
    <submittedName>
        <fullName evidence="2">Uncharacterized protein</fullName>
    </submittedName>
</protein>
<dbReference type="Proteomes" id="UP000053257">
    <property type="component" value="Unassembled WGS sequence"/>
</dbReference>
<organism evidence="2 3">
    <name type="scientific">Phlebiopsis gigantea (strain 11061_1 CR5-6)</name>
    <name type="common">White-rot fungus</name>
    <name type="synonym">Peniophora gigantea</name>
    <dbReference type="NCBI Taxonomy" id="745531"/>
    <lineage>
        <taxon>Eukaryota</taxon>
        <taxon>Fungi</taxon>
        <taxon>Dikarya</taxon>
        <taxon>Basidiomycota</taxon>
        <taxon>Agaricomycotina</taxon>
        <taxon>Agaricomycetes</taxon>
        <taxon>Polyporales</taxon>
        <taxon>Phanerochaetaceae</taxon>
        <taxon>Phlebiopsis</taxon>
    </lineage>
</organism>
<dbReference type="OrthoDB" id="2560792at2759"/>
<gene>
    <name evidence="2" type="ORF">PHLGIDRAFT_107014</name>
</gene>
<evidence type="ECO:0000313" key="2">
    <source>
        <dbReference type="EMBL" id="KIP06381.1"/>
    </source>
</evidence>